<dbReference type="Gene3D" id="3.90.180.10">
    <property type="entry name" value="Medium-chain alcohol dehydrogenases, catalytic domain"/>
    <property type="match status" value="1"/>
</dbReference>
<comment type="catalytic activity">
    <reaction evidence="7">
        <text>a secondary alcohol + NAD(+) = a ketone + NADH + H(+)</text>
        <dbReference type="Rhea" id="RHEA:10740"/>
        <dbReference type="ChEBI" id="CHEBI:15378"/>
        <dbReference type="ChEBI" id="CHEBI:17087"/>
        <dbReference type="ChEBI" id="CHEBI:35681"/>
        <dbReference type="ChEBI" id="CHEBI:57540"/>
        <dbReference type="ChEBI" id="CHEBI:57945"/>
        <dbReference type="EC" id="1.1.1.1"/>
    </reaction>
</comment>
<proteinExistence type="inferred from homology"/>
<evidence type="ECO:0000256" key="5">
    <source>
        <dbReference type="ARBA" id="ARBA00022833"/>
    </source>
</evidence>
<keyword evidence="4 9" id="KW-0479">Metal-binding</keyword>
<protein>
    <recommendedName>
        <fullName evidence="3">alcohol dehydrogenase</fullName>
        <ecNumber evidence="3">1.1.1.1</ecNumber>
    </recommendedName>
</protein>
<comment type="caution">
    <text evidence="11">The sequence shown here is derived from an EMBL/GenBank/DDBJ whole genome shotgun (WGS) entry which is preliminary data.</text>
</comment>
<dbReference type="GO" id="GO:0008270">
    <property type="term" value="F:zinc ion binding"/>
    <property type="evidence" value="ECO:0007669"/>
    <property type="project" value="InterPro"/>
</dbReference>
<dbReference type="InterPro" id="IPR013154">
    <property type="entry name" value="ADH-like_N"/>
</dbReference>
<dbReference type="PANTHER" id="PTHR42940">
    <property type="entry name" value="ALCOHOL DEHYDROGENASE 1-RELATED"/>
    <property type="match status" value="1"/>
</dbReference>
<evidence type="ECO:0000313" key="11">
    <source>
        <dbReference type="EMBL" id="OAK56290.1"/>
    </source>
</evidence>
<evidence type="ECO:0000256" key="1">
    <source>
        <dbReference type="ARBA" id="ARBA00001947"/>
    </source>
</evidence>
<evidence type="ECO:0000256" key="6">
    <source>
        <dbReference type="ARBA" id="ARBA00023002"/>
    </source>
</evidence>
<gene>
    <name evidence="11" type="ORF">A3K89_17330</name>
</gene>
<evidence type="ECO:0000256" key="3">
    <source>
        <dbReference type="ARBA" id="ARBA00013190"/>
    </source>
</evidence>
<sequence length="360" mass="37265">MRALQYRSFGAPPQVVDVPRPEPGPGQVLIRITAAGICHSDLHIMSVAEEHYRYGALPLTLGHEAAGIVVAAGAGANHFKTGTNVLVYGPWGCGVCRNCAAGQENYCTDSTGVRPPGIAVDGALAEYLLVDHERHLIPLGDLDPIQAVALTDAGLTSYHSVKTSIDRLGPGTISVVIGAGGLGHLAIQIIRAVGAATVVAVDVTSDKLALARSVGADHTVTAGPGAAAEILHLSRGRGVDAVFDFVGSEATVELAGRIAGTFSDINVVGVGRGTLPVGYRRLPFETSVRSSFWGSRSELWEVVDLAHAGKLAVTVQTYTLDQASAAYDQLARGDILGRAIVVPEISIDRPGASTGLGMGM</sequence>
<evidence type="ECO:0000256" key="7">
    <source>
        <dbReference type="ARBA" id="ARBA00049164"/>
    </source>
</evidence>
<dbReference type="InterPro" id="IPR002328">
    <property type="entry name" value="ADH_Zn_CS"/>
</dbReference>
<dbReference type="RefSeq" id="WP_068422639.1">
    <property type="nucleotide sequence ID" value="NZ_LVHI01000005.1"/>
</dbReference>
<comment type="cofactor">
    <cofactor evidence="1 9">
        <name>Zn(2+)</name>
        <dbReference type="ChEBI" id="CHEBI:29105"/>
    </cofactor>
</comment>
<dbReference type="PANTHER" id="PTHR42940:SF8">
    <property type="entry name" value="VACUOLAR PROTEIN SORTING-ASSOCIATED PROTEIN 11"/>
    <property type="match status" value="1"/>
</dbReference>
<dbReference type="CDD" id="cd05284">
    <property type="entry name" value="arabinose_DH_like"/>
    <property type="match status" value="1"/>
</dbReference>
<dbReference type="InterPro" id="IPR020843">
    <property type="entry name" value="ER"/>
</dbReference>
<dbReference type="AlphaFoldDB" id="A0A177YLZ9"/>
<evidence type="ECO:0000259" key="10">
    <source>
        <dbReference type="SMART" id="SM00829"/>
    </source>
</evidence>
<evidence type="ECO:0000256" key="9">
    <source>
        <dbReference type="RuleBase" id="RU361277"/>
    </source>
</evidence>
<feature type="domain" description="Enoyl reductase (ER)" evidence="10">
    <location>
        <begin position="10"/>
        <end position="341"/>
    </location>
</feature>
<dbReference type="InterPro" id="IPR011032">
    <property type="entry name" value="GroES-like_sf"/>
</dbReference>
<accession>A0A177YLZ9</accession>
<keyword evidence="5 9" id="KW-0862">Zinc</keyword>
<dbReference type="GO" id="GO:0004022">
    <property type="term" value="F:alcohol dehydrogenase (NAD+) activity"/>
    <property type="evidence" value="ECO:0007669"/>
    <property type="project" value="UniProtKB-EC"/>
</dbReference>
<name>A0A177YLZ9_9NOCA</name>
<evidence type="ECO:0000313" key="12">
    <source>
        <dbReference type="Proteomes" id="UP000077519"/>
    </source>
</evidence>
<dbReference type="EC" id="1.1.1.1" evidence="3"/>
<evidence type="ECO:0000256" key="8">
    <source>
        <dbReference type="ARBA" id="ARBA00049243"/>
    </source>
</evidence>
<dbReference type="Pfam" id="PF00107">
    <property type="entry name" value="ADH_zinc_N"/>
    <property type="match status" value="1"/>
</dbReference>
<keyword evidence="6" id="KW-0560">Oxidoreductase</keyword>
<keyword evidence="12" id="KW-1185">Reference proteome</keyword>
<dbReference type="InterPro" id="IPR036291">
    <property type="entry name" value="NAD(P)-bd_dom_sf"/>
</dbReference>
<organism evidence="11 12">
    <name type="scientific">Rhodococcoides kyotonense</name>
    <dbReference type="NCBI Taxonomy" id="398843"/>
    <lineage>
        <taxon>Bacteria</taxon>
        <taxon>Bacillati</taxon>
        <taxon>Actinomycetota</taxon>
        <taxon>Actinomycetes</taxon>
        <taxon>Mycobacteriales</taxon>
        <taxon>Nocardiaceae</taxon>
        <taxon>Rhodococcoides</taxon>
    </lineage>
</organism>
<dbReference type="EMBL" id="LVHI01000005">
    <property type="protein sequence ID" value="OAK56290.1"/>
    <property type="molecule type" value="Genomic_DNA"/>
</dbReference>
<evidence type="ECO:0000256" key="4">
    <source>
        <dbReference type="ARBA" id="ARBA00022723"/>
    </source>
</evidence>
<dbReference type="PROSITE" id="PS00059">
    <property type="entry name" value="ADH_ZINC"/>
    <property type="match status" value="1"/>
</dbReference>
<evidence type="ECO:0000256" key="2">
    <source>
        <dbReference type="ARBA" id="ARBA00008072"/>
    </source>
</evidence>
<reference evidence="11 12" key="1">
    <citation type="submission" date="2016-03" db="EMBL/GenBank/DDBJ databases">
        <title>Genome sequence of Rhodococcus kyotonensis KB10.</title>
        <authorList>
            <person name="Jeong H."/>
            <person name="Hong C.E."/>
            <person name="Jo S.H."/>
            <person name="Park J.M."/>
        </authorList>
    </citation>
    <scope>NUCLEOTIDE SEQUENCE [LARGE SCALE GENOMIC DNA]</scope>
    <source>
        <strain evidence="11 12">KB10</strain>
    </source>
</reference>
<dbReference type="SUPFAM" id="SSF50129">
    <property type="entry name" value="GroES-like"/>
    <property type="match status" value="1"/>
</dbReference>
<dbReference type="Proteomes" id="UP000077519">
    <property type="component" value="Unassembled WGS sequence"/>
</dbReference>
<dbReference type="Pfam" id="PF08240">
    <property type="entry name" value="ADH_N"/>
    <property type="match status" value="1"/>
</dbReference>
<comment type="catalytic activity">
    <reaction evidence="8">
        <text>a primary alcohol + NAD(+) = an aldehyde + NADH + H(+)</text>
        <dbReference type="Rhea" id="RHEA:10736"/>
        <dbReference type="ChEBI" id="CHEBI:15378"/>
        <dbReference type="ChEBI" id="CHEBI:15734"/>
        <dbReference type="ChEBI" id="CHEBI:17478"/>
        <dbReference type="ChEBI" id="CHEBI:57540"/>
        <dbReference type="ChEBI" id="CHEBI:57945"/>
        <dbReference type="EC" id="1.1.1.1"/>
    </reaction>
</comment>
<comment type="similarity">
    <text evidence="2 9">Belongs to the zinc-containing alcohol dehydrogenase family.</text>
</comment>
<dbReference type="SMART" id="SM00829">
    <property type="entry name" value="PKS_ER"/>
    <property type="match status" value="1"/>
</dbReference>
<dbReference type="SUPFAM" id="SSF51735">
    <property type="entry name" value="NAD(P)-binding Rossmann-fold domains"/>
    <property type="match status" value="1"/>
</dbReference>
<dbReference type="Gene3D" id="3.40.50.720">
    <property type="entry name" value="NAD(P)-binding Rossmann-like Domain"/>
    <property type="match status" value="1"/>
</dbReference>
<dbReference type="InterPro" id="IPR013149">
    <property type="entry name" value="ADH-like_C"/>
</dbReference>